<protein>
    <submittedName>
        <fullName evidence="3">MerR family DNA-binding transcriptional regulator</fullName>
    </submittedName>
</protein>
<dbReference type="EMBL" id="JBHUIP010000012">
    <property type="protein sequence ID" value="MFD2263529.1"/>
    <property type="molecule type" value="Genomic_DNA"/>
</dbReference>
<dbReference type="Proteomes" id="UP001597295">
    <property type="component" value="Unassembled WGS sequence"/>
</dbReference>
<evidence type="ECO:0000256" key="1">
    <source>
        <dbReference type="ARBA" id="ARBA00023125"/>
    </source>
</evidence>
<comment type="caution">
    <text evidence="3">The sequence shown here is derived from an EMBL/GenBank/DDBJ whole genome shotgun (WGS) entry which is preliminary data.</text>
</comment>
<dbReference type="InterPro" id="IPR009061">
    <property type="entry name" value="DNA-bd_dom_put_sf"/>
</dbReference>
<proteinExistence type="predicted"/>
<name>A0ABW5DSY6_9PROT</name>
<accession>A0ABW5DSY6</accession>
<evidence type="ECO:0000313" key="3">
    <source>
        <dbReference type="EMBL" id="MFD2263529.1"/>
    </source>
</evidence>
<reference evidence="4" key="1">
    <citation type="journal article" date="2019" name="Int. J. Syst. Evol. Microbiol.">
        <title>The Global Catalogue of Microorganisms (GCM) 10K type strain sequencing project: providing services to taxonomists for standard genome sequencing and annotation.</title>
        <authorList>
            <consortium name="The Broad Institute Genomics Platform"/>
            <consortium name="The Broad Institute Genome Sequencing Center for Infectious Disease"/>
            <person name="Wu L."/>
            <person name="Ma J."/>
        </authorList>
    </citation>
    <scope>NUCLEOTIDE SEQUENCE [LARGE SCALE GENOMIC DNA]</scope>
    <source>
        <strain evidence="4">CGMCC 1.19062</strain>
    </source>
</reference>
<dbReference type="PANTHER" id="PTHR30204:SF58">
    <property type="entry name" value="HTH-TYPE TRANSCRIPTIONAL REGULATOR YFMP"/>
    <property type="match status" value="1"/>
</dbReference>
<feature type="domain" description="HTH merR-type" evidence="2">
    <location>
        <begin position="4"/>
        <end position="71"/>
    </location>
</feature>
<keyword evidence="4" id="KW-1185">Reference proteome</keyword>
<dbReference type="PANTHER" id="PTHR30204">
    <property type="entry name" value="REDOX-CYCLING DRUG-SENSING TRANSCRIPTIONAL ACTIVATOR SOXR"/>
    <property type="match status" value="1"/>
</dbReference>
<keyword evidence="1 3" id="KW-0238">DNA-binding</keyword>
<evidence type="ECO:0000313" key="4">
    <source>
        <dbReference type="Proteomes" id="UP001597295"/>
    </source>
</evidence>
<organism evidence="3 4">
    <name type="scientific">Lacibacterium aquatile</name>
    <dbReference type="NCBI Taxonomy" id="1168082"/>
    <lineage>
        <taxon>Bacteria</taxon>
        <taxon>Pseudomonadati</taxon>
        <taxon>Pseudomonadota</taxon>
        <taxon>Alphaproteobacteria</taxon>
        <taxon>Rhodospirillales</taxon>
        <taxon>Rhodospirillaceae</taxon>
    </lineage>
</organism>
<dbReference type="Gene3D" id="1.10.1660.10">
    <property type="match status" value="1"/>
</dbReference>
<dbReference type="SUPFAM" id="SSF46955">
    <property type="entry name" value="Putative DNA-binding domain"/>
    <property type="match status" value="1"/>
</dbReference>
<dbReference type="RefSeq" id="WP_379876546.1">
    <property type="nucleotide sequence ID" value="NZ_JBHUIP010000012.1"/>
</dbReference>
<evidence type="ECO:0000259" key="2">
    <source>
        <dbReference type="PROSITE" id="PS50937"/>
    </source>
</evidence>
<dbReference type="GO" id="GO:0003677">
    <property type="term" value="F:DNA binding"/>
    <property type="evidence" value="ECO:0007669"/>
    <property type="project" value="UniProtKB-KW"/>
</dbReference>
<dbReference type="PROSITE" id="PS50937">
    <property type="entry name" value="HTH_MERR_2"/>
    <property type="match status" value="1"/>
</dbReference>
<dbReference type="InterPro" id="IPR000551">
    <property type="entry name" value="MerR-type_HTH_dom"/>
</dbReference>
<dbReference type="Pfam" id="PF13411">
    <property type="entry name" value="MerR_1"/>
    <property type="match status" value="1"/>
</dbReference>
<dbReference type="SMART" id="SM00422">
    <property type="entry name" value="HTH_MERR"/>
    <property type="match status" value="1"/>
</dbReference>
<gene>
    <name evidence="3" type="ORF">ACFSM5_11565</name>
</gene>
<sequence length="139" mass="15826">MKNSYTIAELSAEFGVTARAIRFYEDRGLIVPTRKGNRRVFSPRDRVRLRLILRGKRVGLTLDEIREVIDFYDVGQDEIGQLQLLLDKLRHRREALLAQRHDIDVLLDALESLEANCTEGLIALRDGGKLPPKLTVTSS</sequence>
<dbReference type="InterPro" id="IPR047057">
    <property type="entry name" value="MerR_fam"/>
</dbReference>
<dbReference type="CDD" id="cd04776">
    <property type="entry name" value="HTH_GnyR"/>
    <property type="match status" value="1"/>
</dbReference>